<proteinExistence type="inferred from homology"/>
<dbReference type="InterPro" id="IPR020845">
    <property type="entry name" value="AMP-binding_CS"/>
</dbReference>
<sequence length="516" mass="58206">MNLGNLHSGLAVHARNKPNEEAIVYYDMSRTYKQLFDRVNALANSLIELGVRKGDHIVVYMRNRLEMVEIYYAVSVAGAVAVPINYMVQGESLHALINDSDANFLFVEEETLPALESVQSNIKTITEKTTILVSNDQLEAPYIPYESFLLKGSTQAPNVEVNSEDIAALLYSSGTTSLPKGIIITHGNQIFRDNAFAIEWNLNYKDVILVTVPIYHSMGHLYIFQISLLGCKIVLTRDFSAENTLKLIQEYKVTHAFFVPTQYIFMLELPSFKEYDLSSLRSLVSAGAPMAEITKKQVLEQFSKNFTEFYGTTEITPLTSLRPKDLIRKSASVGQSPAFMELRLLDEEGNEVGIGQEGEFAAKGPTMFTEYYKNKGETKKARTPDGFHRTGDMGRMDEGGFYYMLDRKKDMIISGGVNIYPKDIEEVIYRHPDVLEAAVIGAPDQRWGESVKAYVVLKKDAALEKDELIKFCNDKLAKYQYIKQIEFISAIPRNPSGKILKRQLRNLSKKDAAQRS</sequence>
<dbReference type="GO" id="GO:0016405">
    <property type="term" value="F:CoA-ligase activity"/>
    <property type="evidence" value="ECO:0007669"/>
    <property type="project" value="TreeGrafter"/>
</dbReference>
<evidence type="ECO:0000259" key="4">
    <source>
        <dbReference type="Pfam" id="PF13193"/>
    </source>
</evidence>
<dbReference type="InterPro" id="IPR045851">
    <property type="entry name" value="AMP-bd_C_sf"/>
</dbReference>
<evidence type="ECO:0000313" key="6">
    <source>
        <dbReference type="Proteomes" id="UP000262939"/>
    </source>
</evidence>
<evidence type="ECO:0000256" key="2">
    <source>
        <dbReference type="ARBA" id="ARBA00022598"/>
    </source>
</evidence>
<dbReference type="AlphaFoldDB" id="A0A372LHC1"/>
<feature type="domain" description="AMP-binding enzyme C-terminal" evidence="4">
    <location>
        <begin position="424"/>
        <end position="498"/>
    </location>
</feature>
<dbReference type="InterPro" id="IPR025110">
    <property type="entry name" value="AMP-bd_C"/>
</dbReference>
<dbReference type="InterPro" id="IPR042099">
    <property type="entry name" value="ANL_N_sf"/>
</dbReference>
<gene>
    <name evidence="5" type="ORF">D0466_03640</name>
</gene>
<dbReference type="InterPro" id="IPR000873">
    <property type="entry name" value="AMP-dep_synth/lig_dom"/>
</dbReference>
<dbReference type="EMBL" id="QVTD01000003">
    <property type="protein sequence ID" value="RFU65016.1"/>
    <property type="molecule type" value="Genomic_DNA"/>
</dbReference>
<dbReference type="PANTHER" id="PTHR24096:SF267">
    <property type="entry name" value="MALONATE--COA LIGASE ACSF3, MITOCHONDRIAL"/>
    <property type="match status" value="1"/>
</dbReference>
<protein>
    <recommendedName>
        <fullName evidence="7">Long-chain fatty acid--CoA ligase</fullName>
    </recommendedName>
</protein>
<dbReference type="OrthoDB" id="9778383at2"/>
<reference evidence="5 6" key="1">
    <citation type="submission" date="2018-08" db="EMBL/GenBank/DDBJ databases">
        <title>Bacillus chawlae sp. nov., Bacillus glennii sp. nov., and Bacillus saganii sp. nov. Isolated from the Vehicle Assembly Building at Kennedy Space Center where the Viking Spacecraft were Assembled.</title>
        <authorList>
            <person name="Seuylemezian A."/>
            <person name="Vaishampayan P."/>
        </authorList>
    </citation>
    <scope>NUCLEOTIDE SEQUENCE [LARGE SCALE GENOMIC DNA]</scope>
    <source>
        <strain evidence="5 6">V44-8</strain>
    </source>
</reference>
<comment type="similarity">
    <text evidence="1">Belongs to the ATP-dependent AMP-binding enzyme family.</text>
</comment>
<keyword evidence="6" id="KW-1185">Reference proteome</keyword>
<organism evidence="5 6">
    <name type="scientific">Peribacillus glennii</name>
    <dbReference type="NCBI Taxonomy" id="2303991"/>
    <lineage>
        <taxon>Bacteria</taxon>
        <taxon>Bacillati</taxon>
        <taxon>Bacillota</taxon>
        <taxon>Bacilli</taxon>
        <taxon>Bacillales</taxon>
        <taxon>Bacillaceae</taxon>
        <taxon>Peribacillus</taxon>
    </lineage>
</organism>
<dbReference type="Gene3D" id="3.30.300.30">
    <property type="match status" value="1"/>
</dbReference>
<dbReference type="SUPFAM" id="SSF56801">
    <property type="entry name" value="Acetyl-CoA synthetase-like"/>
    <property type="match status" value="1"/>
</dbReference>
<dbReference type="Pfam" id="PF00501">
    <property type="entry name" value="AMP-binding"/>
    <property type="match status" value="1"/>
</dbReference>
<comment type="caution">
    <text evidence="5">The sequence shown here is derived from an EMBL/GenBank/DDBJ whole genome shotgun (WGS) entry which is preliminary data.</text>
</comment>
<dbReference type="Gene3D" id="3.40.50.12780">
    <property type="entry name" value="N-terminal domain of ligase-like"/>
    <property type="match status" value="1"/>
</dbReference>
<evidence type="ECO:0000259" key="3">
    <source>
        <dbReference type="Pfam" id="PF00501"/>
    </source>
</evidence>
<dbReference type="FunFam" id="3.30.300.30:FF:000008">
    <property type="entry name" value="2,3-dihydroxybenzoate-AMP ligase"/>
    <property type="match status" value="1"/>
</dbReference>
<name>A0A372LHC1_9BACI</name>
<dbReference type="PROSITE" id="PS00455">
    <property type="entry name" value="AMP_BINDING"/>
    <property type="match status" value="1"/>
</dbReference>
<keyword evidence="2" id="KW-0436">Ligase</keyword>
<evidence type="ECO:0000313" key="5">
    <source>
        <dbReference type="EMBL" id="RFU65016.1"/>
    </source>
</evidence>
<evidence type="ECO:0008006" key="7">
    <source>
        <dbReference type="Google" id="ProtNLM"/>
    </source>
</evidence>
<feature type="domain" description="AMP-dependent synthetase/ligase" evidence="3">
    <location>
        <begin position="12"/>
        <end position="372"/>
    </location>
</feature>
<dbReference type="Pfam" id="PF13193">
    <property type="entry name" value="AMP-binding_C"/>
    <property type="match status" value="1"/>
</dbReference>
<dbReference type="Proteomes" id="UP000262939">
    <property type="component" value="Unassembled WGS sequence"/>
</dbReference>
<accession>A0A372LHC1</accession>
<dbReference type="RefSeq" id="WP_117321192.1">
    <property type="nucleotide sequence ID" value="NZ_QVTD01000003.1"/>
</dbReference>
<dbReference type="PANTHER" id="PTHR24096">
    <property type="entry name" value="LONG-CHAIN-FATTY-ACID--COA LIGASE"/>
    <property type="match status" value="1"/>
</dbReference>
<evidence type="ECO:0000256" key="1">
    <source>
        <dbReference type="ARBA" id="ARBA00006432"/>
    </source>
</evidence>